<organism evidence="1 2">
    <name type="scientific">Dovyalis caffra</name>
    <dbReference type="NCBI Taxonomy" id="77055"/>
    <lineage>
        <taxon>Eukaryota</taxon>
        <taxon>Viridiplantae</taxon>
        <taxon>Streptophyta</taxon>
        <taxon>Embryophyta</taxon>
        <taxon>Tracheophyta</taxon>
        <taxon>Spermatophyta</taxon>
        <taxon>Magnoliopsida</taxon>
        <taxon>eudicotyledons</taxon>
        <taxon>Gunneridae</taxon>
        <taxon>Pentapetalae</taxon>
        <taxon>rosids</taxon>
        <taxon>fabids</taxon>
        <taxon>Malpighiales</taxon>
        <taxon>Salicaceae</taxon>
        <taxon>Flacourtieae</taxon>
        <taxon>Dovyalis</taxon>
    </lineage>
</organism>
<comment type="caution">
    <text evidence="1">The sequence shown here is derived from an EMBL/GenBank/DDBJ whole genome shotgun (WGS) entry which is preliminary data.</text>
</comment>
<gene>
    <name evidence="1" type="ORF">DCAF_LOCUS2332</name>
</gene>
<dbReference type="EMBL" id="CAWUPB010000485">
    <property type="protein sequence ID" value="CAK7324674.1"/>
    <property type="molecule type" value="Genomic_DNA"/>
</dbReference>
<dbReference type="Proteomes" id="UP001314170">
    <property type="component" value="Unassembled WGS sequence"/>
</dbReference>
<protein>
    <submittedName>
        <fullName evidence="1">Uncharacterized protein</fullName>
    </submittedName>
</protein>
<keyword evidence="2" id="KW-1185">Reference proteome</keyword>
<proteinExistence type="predicted"/>
<reference evidence="1 2" key="1">
    <citation type="submission" date="2024-01" db="EMBL/GenBank/DDBJ databases">
        <authorList>
            <person name="Waweru B."/>
        </authorList>
    </citation>
    <scope>NUCLEOTIDE SEQUENCE [LARGE SCALE GENOMIC DNA]</scope>
</reference>
<accession>A0AAV1QVJ4</accession>
<evidence type="ECO:0000313" key="2">
    <source>
        <dbReference type="Proteomes" id="UP001314170"/>
    </source>
</evidence>
<dbReference type="AlphaFoldDB" id="A0AAV1QVJ4"/>
<evidence type="ECO:0000313" key="1">
    <source>
        <dbReference type="EMBL" id="CAK7324674.1"/>
    </source>
</evidence>
<name>A0AAV1QVJ4_9ROSI</name>
<sequence>MEEPTLKRRNQRKEGSHPVPDIVLRRSWAKGAFLSFFNRSDQDKDFTDAEGSLLLTKPPT</sequence>